<gene>
    <name evidence="1" type="ORF">NG653_11295</name>
</gene>
<proteinExistence type="predicted"/>
<evidence type="ECO:0000313" key="2">
    <source>
        <dbReference type="Proteomes" id="UP001206312"/>
    </source>
</evidence>
<keyword evidence="2" id="KW-1185">Reference proteome</keyword>
<dbReference type="RefSeq" id="WP_252741818.1">
    <property type="nucleotide sequence ID" value="NZ_JAMXIB010000009.1"/>
</dbReference>
<sequence length="209" mass="23700">MALLLHPAYFPNCLSMAALVQNTVVWEVCDNFQKQTFRNRCYIATDQGPLLLNLPISHVGGATGRQSYRDVRIASAGAWQRHHWRSLETAYRTAPFFEFYEEDLRPLFERPFRFLMDLNLETITCLCALLGIAFPDTKSATYLLDPSPLTDGRILVSAKAAFPVEFPPYPQVFMERCGFLPNLSTLDLLFNEGPAAADYLKALKMPWNG</sequence>
<evidence type="ECO:0000313" key="1">
    <source>
        <dbReference type="EMBL" id="MCO5725444.1"/>
    </source>
</evidence>
<organism evidence="1 2">
    <name type="scientific">Robiginitalea marina</name>
    <dbReference type="NCBI Taxonomy" id="2954105"/>
    <lineage>
        <taxon>Bacteria</taxon>
        <taxon>Pseudomonadati</taxon>
        <taxon>Bacteroidota</taxon>
        <taxon>Flavobacteriia</taxon>
        <taxon>Flavobacteriales</taxon>
        <taxon>Flavobacteriaceae</taxon>
        <taxon>Robiginitalea</taxon>
    </lineage>
</organism>
<dbReference type="EMBL" id="JAMXIB010000009">
    <property type="protein sequence ID" value="MCO5725444.1"/>
    <property type="molecule type" value="Genomic_DNA"/>
</dbReference>
<name>A0ABT1B0F8_9FLAO</name>
<dbReference type="InterPro" id="IPR014985">
    <property type="entry name" value="WbqC"/>
</dbReference>
<accession>A0ABT1B0F8</accession>
<reference evidence="1 2" key="1">
    <citation type="submission" date="2022-06" db="EMBL/GenBank/DDBJ databases">
        <authorList>
            <person name="Xuan X."/>
        </authorList>
    </citation>
    <scope>NUCLEOTIDE SEQUENCE [LARGE SCALE GENOMIC DNA]</scope>
    <source>
        <strain evidence="1 2">2V75</strain>
    </source>
</reference>
<dbReference type="Proteomes" id="UP001206312">
    <property type="component" value="Unassembled WGS sequence"/>
</dbReference>
<protein>
    <submittedName>
        <fullName evidence="1">WbqC family protein</fullName>
    </submittedName>
</protein>
<comment type="caution">
    <text evidence="1">The sequence shown here is derived from an EMBL/GenBank/DDBJ whole genome shotgun (WGS) entry which is preliminary data.</text>
</comment>
<dbReference type="Pfam" id="PF08889">
    <property type="entry name" value="WbqC"/>
    <property type="match status" value="1"/>
</dbReference>